<comment type="caution">
    <text evidence="2">The sequence shown here is derived from an EMBL/GenBank/DDBJ whole genome shotgun (WGS) entry which is preliminary data.</text>
</comment>
<reference evidence="2 3" key="1">
    <citation type="journal article" date="2016" name="Nat. Commun.">
        <title>Genomes of cryptic chimpanzee Plasmodium species reveal key evolutionary events leading to human malaria.</title>
        <authorList>
            <person name="Sundararaman S.A."/>
            <person name="Plenderleith L.J."/>
            <person name="Liu W."/>
            <person name="Loy D.E."/>
            <person name="Learn G.H."/>
            <person name="Li Y."/>
            <person name="Shaw K.S."/>
            <person name="Ayouba A."/>
            <person name="Peeters M."/>
            <person name="Speede S."/>
            <person name="Shaw G.M."/>
            <person name="Bushman F.D."/>
            <person name="Brisson D."/>
            <person name="Rayner J.C."/>
            <person name="Sharp P.M."/>
            <person name="Hahn B.H."/>
        </authorList>
    </citation>
    <scope>NUCLEOTIDE SEQUENCE [LARGE SCALE GENOMIC DNA]</scope>
    <source>
        <strain evidence="2 3">SY75</strain>
    </source>
</reference>
<sequence>MRICGYLKRWAFYGPYEYTYILCVSKKKRINNFSSRMLYSTSEFQNNMINCFENMNGLNISYSIKKSVKYGYVNKKMFEHYNNLIKKFYYNFTFEDIILILQSYALSKERNFEVYSLLSNKLLHIFKNMNEEQYDQHVYDNIYKYILASQQLNYSDYEIITIFLKIIKNNLHIYGLKKISIILHSLSKLKIHDEHLLHISSIYILNNFQHMKCNYVSHIISAYSKHVNLKFLQLYIKLLQYIFENIKYMDSLSIYNTLIQIKPIIQMIDTNYMSIYKTEANNGTLENLSNQPYSSTLEHNVLKQNVYDKHNICNENEQSDKHIEEVLQSGTDYIINSTCDNNNNINRHNINRHNINRHNINRHNNTYDHSNLKNIHIYQSKHTNTNSYPLNDTYEQDTKYDTPNNINISYNNSEYFSNDSYCHLDDTLKINNINYEQNNLHLKKEKKIVQNIIPLLFSKVNNCLAFLSFKQLVKLACAYKEFNYFNYIYIYKRLLPYLANKIQKNKITFEECVLLLECFTILPYVDNNIDEIINIILTNLETIITFNYNYICRILQSFQHLTIYNDNILSKIDCVIFKNKKNFERYCNLKDLHLFLHFYEKNPDEWQEMIKYLKHLIQQKSNHLLKSEENNIQQDKQQPQSNNNTTSDTNIYNKDKKLIIYKYNKLQKCFNEKEKNIYEAHTKVDDDKKREMDGTPVHVENSNDVRKKVSDYIYFNVMNEKKEKKNI</sequence>
<dbReference type="RefSeq" id="XP_018641575.1">
    <property type="nucleotide sequence ID" value="XM_018785958.1"/>
</dbReference>
<dbReference type="Proteomes" id="UP000076004">
    <property type="component" value="Chromosome 10"/>
</dbReference>
<gene>
    <name evidence="2" type="ORF">PGSY75_1018900</name>
</gene>
<dbReference type="KEGG" id="pgab:PGSY75_1018900"/>
<protein>
    <submittedName>
        <fullName evidence="2">Uncharacterized protein</fullName>
    </submittedName>
</protein>
<name>A0A151LKR7_9APIC</name>
<dbReference type="VEuPathDB" id="PlasmoDB:PGABG01_1016800"/>
<dbReference type="AlphaFoldDB" id="A0A151LKR7"/>
<feature type="region of interest" description="Disordered" evidence="1">
    <location>
        <begin position="631"/>
        <end position="650"/>
    </location>
</feature>
<proteinExistence type="predicted"/>
<evidence type="ECO:0000256" key="1">
    <source>
        <dbReference type="SAM" id="MobiDB-lite"/>
    </source>
</evidence>
<evidence type="ECO:0000313" key="3">
    <source>
        <dbReference type="Proteomes" id="UP000076004"/>
    </source>
</evidence>
<dbReference type="GeneID" id="29776556"/>
<accession>A0A151LKR7</accession>
<dbReference type="VEuPathDB" id="PlasmoDB:PGSY75_1018900"/>
<organism evidence="2 3">
    <name type="scientific">Plasmodium gaboni</name>
    <dbReference type="NCBI Taxonomy" id="647221"/>
    <lineage>
        <taxon>Eukaryota</taxon>
        <taxon>Sar</taxon>
        <taxon>Alveolata</taxon>
        <taxon>Apicomplexa</taxon>
        <taxon>Aconoidasida</taxon>
        <taxon>Haemosporida</taxon>
        <taxon>Plasmodiidae</taxon>
        <taxon>Plasmodium</taxon>
        <taxon>Plasmodium (Laverania)</taxon>
    </lineage>
</organism>
<dbReference type="EMBL" id="LVLB01000011">
    <property type="protein sequence ID" value="KYN99568.1"/>
    <property type="molecule type" value="Genomic_DNA"/>
</dbReference>
<evidence type="ECO:0000313" key="2">
    <source>
        <dbReference type="EMBL" id="KYN99568.1"/>
    </source>
</evidence>